<feature type="domain" description="CCDC81-like prokaryotic HU" evidence="2">
    <location>
        <begin position="45"/>
        <end position="96"/>
    </location>
</feature>
<organism evidence="3 4">
    <name type="scientific">Chryseolinea lacunae</name>
    <dbReference type="NCBI Taxonomy" id="2801331"/>
    <lineage>
        <taxon>Bacteria</taxon>
        <taxon>Pseudomonadati</taxon>
        <taxon>Bacteroidota</taxon>
        <taxon>Cytophagia</taxon>
        <taxon>Cytophagales</taxon>
        <taxon>Fulvivirgaceae</taxon>
        <taxon>Chryseolinea</taxon>
    </lineage>
</organism>
<protein>
    <recommendedName>
        <fullName evidence="2">CCDC81-like prokaryotic HU domain-containing protein</fullName>
    </recommendedName>
</protein>
<dbReference type="Pfam" id="PF18175">
    <property type="entry name" value="HU-CCDC81_bac_2"/>
    <property type="match status" value="1"/>
</dbReference>
<dbReference type="InterPro" id="IPR036680">
    <property type="entry name" value="SPOR-like_sf"/>
</dbReference>
<evidence type="ECO:0000256" key="1">
    <source>
        <dbReference type="SAM" id="MobiDB-lite"/>
    </source>
</evidence>
<feature type="region of interest" description="Disordered" evidence="1">
    <location>
        <begin position="237"/>
        <end position="263"/>
    </location>
</feature>
<accession>A0ABS1L1Q2</accession>
<sequence length="340" mass="38174">MITHALRSLLKHNSRVNIPALGAIIRQHDFSQALFFNQFIKYDDGLLLHHLTRVEMLSHEEAQQLIDQFISDLQQGVHTHGKFQIDDIGVFCLVENRLELMSEKDFMLRSPIPSPTIVVNPTDVSYQHYERETPDDNSPYLETDYTKPATPHFVVSDELAPQQVLPPAPEDKTKQFLSSSKIKKPTLLFLLSSIALILILRTNITPPKVTHESVTAGTMHVFSPDSADIVPNTTAEQKLPEPMPETASSPAAAPEETARPTVPSEEHISGYHIVVGSFTQETNANQFVETQQALGHDVRKIGFRGGFFFVGYGSHVSADSIQEKYMQLRSSYPEAWINKF</sequence>
<keyword evidence="4" id="KW-1185">Reference proteome</keyword>
<dbReference type="RefSeq" id="WP_202015863.1">
    <property type="nucleotide sequence ID" value="NZ_JAERRB010000016.1"/>
</dbReference>
<dbReference type="SUPFAM" id="SSF110997">
    <property type="entry name" value="Sporulation related repeat"/>
    <property type="match status" value="1"/>
</dbReference>
<reference evidence="3 4" key="1">
    <citation type="submission" date="2021-01" db="EMBL/GenBank/DDBJ databases">
        <title>Chryseolinea sp. Jin1 Genome sequencing and assembly.</title>
        <authorList>
            <person name="Kim I."/>
        </authorList>
    </citation>
    <scope>NUCLEOTIDE SEQUENCE [LARGE SCALE GENOMIC DNA]</scope>
    <source>
        <strain evidence="3 4">Jin1</strain>
    </source>
</reference>
<proteinExistence type="predicted"/>
<dbReference type="InterPro" id="IPR041268">
    <property type="entry name" value="HU-CCDC81_bac_2"/>
</dbReference>
<evidence type="ECO:0000313" key="3">
    <source>
        <dbReference type="EMBL" id="MBL0745437.1"/>
    </source>
</evidence>
<evidence type="ECO:0000313" key="4">
    <source>
        <dbReference type="Proteomes" id="UP000613030"/>
    </source>
</evidence>
<gene>
    <name evidence="3" type="ORF">JI741_29670</name>
</gene>
<dbReference type="EMBL" id="JAERRB010000016">
    <property type="protein sequence ID" value="MBL0745437.1"/>
    <property type="molecule type" value="Genomic_DNA"/>
</dbReference>
<comment type="caution">
    <text evidence="3">The sequence shown here is derived from an EMBL/GenBank/DDBJ whole genome shotgun (WGS) entry which is preliminary data.</text>
</comment>
<dbReference type="Proteomes" id="UP000613030">
    <property type="component" value="Unassembled WGS sequence"/>
</dbReference>
<feature type="compositionally biased region" description="Low complexity" evidence="1">
    <location>
        <begin position="244"/>
        <end position="255"/>
    </location>
</feature>
<evidence type="ECO:0000259" key="2">
    <source>
        <dbReference type="Pfam" id="PF18175"/>
    </source>
</evidence>
<name>A0ABS1L1Q2_9BACT</name>